<evidence type="ECO:0000256" key="3">
    <source>
        <dbReference type="ARBA" id="ARBA00022722"/>
    </source>
</evidence>
<dbReference type="InterPro" id="IPR022907">
    <property type="entry name" value="VapC_family"/>
</dbReference>
<evidence type="ECO:0000256" key="4">
    <source>
        <dbReference type="ARBA" id="ARBA00022723"/>
    </source>
</evidence>
<dbReference type="GO" id="GO:0000287">
    <property type="term" value="F:magnesium ion binding"/>
    <property type="evidence" value="ECO:0007669"/>
    <property type="project" value="UniProtKB-UniRule"/>
</dbReference>
<dbReference type="AlphaFoldDB" id="A0A5B1BLM3"/>
<evidence type="ECO:0000256" key="8">
    <source>
        <dbReference type="HAMAP-Rule" id="MF_00265"/>
    </source>
</evidence>
<keyword evidence="11" id="KW-1185">Reference proteome</keyword>
<dbReference type="EMBL" id="VTZN01000174">
    <property type="protein sequence ID" value="KAA1248313.1"/>
    <property type="molecule type" value="Genomic_DNA"/>
</dbReference>
<evidence type="ECO:0000256" key="7">
    <source>
        <dbReference type="ARBA" id="ARBA00038093"/>
    </source>
</evidence>
<dbReference type="Gene3D" id="3.40.50.1010">
    <property type="entry name" value="5'-nuclease"/>
    <property type="match status" value="1"/>
</dbReference>
<dbReference type="PANTHER" id="PTHR33653:SF1">
    <property type="entry name" value="RIBONUCLEASE VAPC2"/>
    <property type="match status" value="1"/>
</dbReference>
<sequence>MVIDTSAVVAMLSAEPEAERFEAAVEADGVRLMSTASYLETAIVIETRFGEPGGRELDLWLHRAAVDLVGVDLDQAEAALAAFRRYGKGRDRAGLNYGDCFSYALAKISGQPLLFKAADFSRTDVRVVLAH</sequence>
<keyword evidence="4 8" id="KW-0479">Metal-binding</keyword>
<proteinExistence type="inferred from homology"/>
<comment type="similarity">
    <text evidence="7 8">Belongs to the PINc/VapC protein family.</text>
</comment>
<keyword evidence="2 8" id="KW-1277">Toxin-antitoxin system</keyword>
<keyword evidence="6 8" id="KW-0460">Magnesium</keyword>
<dbReference type="SUPFAM" id="SSF88723">
    <property type="entry name" value="PIN domain-like"/>
    <property type="match status" value="1"/>
</dbReference>
<accession>A0A5B1BLM3</accession>
<evidence type="ECO:0000259" key="9">
    <source>
        <dbReference type="Pfam" id="PF01850"/>
    </source>
</evidence>
<keyword evidence="5 8" id="KW-0378">Hydrolase</keyword>
<comment type="function">
    <text evidence="8">Toxic component of a toxin-antitoxin (TA) system. An RNase.</text>
</comment>
<comment type="cofactor">
    <cofactor evidence="1 8">
        <name>Mg(2+)</name>
        <dbReference type="ChEBI" id="CHEBI:18420"/>
    </cofactor>
</comment>
<dbReference type="EC" id="3.1.-.-" evidence="8"/>
<evidence type="ECO:0000313" key="11">
    <source>
        <dbReference type="Proteomes" id="UP000324701"/>
    </source>
</evidence>
<evidence type="ECO:0000313" key="10">
    <source>
        <dbReference type="EMBL" id="KAA1248313.1"/>
    </source>
</evidence>
<dbReference type="InterPro" id="IPR050556">
    <property type="entry name" value="Type_II_TA_system_RNase"/>
</dbReference>
<dbReference type="PANTHER" id="PTHR33653">
    <property type="entry name" value="RIBONUCLEASE VAPC2"/>
    <property type="match status" value="1"/>
</dbReference>
<evidence type="ECO:0000256" key="5">
    <source>
        <dbReference type="ARBA" id="ARBA00022801"/>
    </source>
</evidence>
<dbReference type="HAMAP" id="MF_00265">
    <property type="entry name" value="VapC_Nob1"/>
    <property type="match status" value="1"/>
</dbReference>
<evidence type="ECO:0000256" key="2">
    <source>
        <dbReference type="ARBA" id="ARBA00022649"/>
    </source>
</evidence>
<organism evidence="10 11">
    <name type="scientific">Mycobacterium simiae</name>
    <name type="common">Mycobacterium habana</name>
    <dbReference type="NCBI Taxonomy" id="1784"/>
    <lineage>
        <taxon>Bacteria</taxon>
        <taxon>Bacillati</taxon>
        <taxon>Actinomycetota</taxon>
        <taxon>Actinomycetes</taxon>
        <taxon>Mycobacteriales</taxon>
        <taxon>Mycobacteriaceae</taxon>
        <taxon>Mycobacterium</taxon>
        <taxon>Mycobacterium simiae complex</taxon>
    </lineage>
</organism>
<dbReference type="CDD" id="cd09871">
    <property type="entry name" value="PIN_MtVapC28-VapC30-like"/>
    <property type="match status" value="1"/>
</dbReference>
<dbReference type="Proteomes" id="UP000324701">
    <property type="component" value="Unassembled WGS sequence"/>
</dbReference>
<feature type="binding site" evidence="8">
    <location>
        <position position="99"/>
    </location>
    <ligand>
        <name>Mg(2+)</name>
        <dbReference type="ChEBI" id="CHEBI:18420"/>
    </ligand>
</feature>
<protein>
    <recommendedName>
        <fullName evidence="8">Ribonuclease VapC</fullName>
        <shortName evidence="8">RNase VapC</shortName>
        <ecNumber evidence="8">3.1.-.-</ecNumber>
    </recommendedName>
    <alternativeName>
        <fullName evidence="8">Toxin VapC</fullName>
    </alternativeName>
</protein>
<evidence type="ECO:0000256" key="6">
    <source>
        <dbReference type="ARBA" id="ARBA00022842"/>
    </source>
</evidence>
<dbReference type="RefSeq" id="WP_149655819.1">
    <property type="nucleotide sequence ID" value="NZ_VTZN01000174.1"/>
</dbReference>
<evidence type="ECO:0000256" key="1">
    <source>
        <dbReference type="ARBA" id="ARBA00001946"/>
    </source>
</evidence>
<dbReference type="GO" id="GO:0090729">
    <property type="term" value="F:toxin activity"/>
    <property type="evidence" value="ECO:0007669"/>
    <property type="project" value="UniProtKB-KW"/>
</dbReference>
<reference evidence="10 11" key="1">
    <citation type="submission" date="2019-09" db="EMBL/GenBank/DDBJ databases">
        <title>Report of infection by Mycobacterium simiae a patient suffering from pulmonary tuberculosis.</title>
        <authorList>
            <person name="Mohanty P.S."/>
            <person name="Bansal A.K."/>
            <person name="Singh H."/>
            <person name="Sharma S."/>
            <person name="Patil S.A."/>
            <person name="Upadhaya P."/>
            <person name="Singh P.K."/>
            <person name="Kumar D."/>
            <person name="Kumar S."/>
            <person name="Singh R.K."/>
            <person name="Chaudhary B."/>
        </authorList>
    </citation>
    <scope>NUCLEOTIDE SEQUENCE [LARGE SCALE GENOMIC DNA]</scope>
    <source>
        <strain evidence="10 11">JAL-560-SIM</strain>
    </source>
</reference>
<gene>
    <name evidence="8" type="primary">vapC</name>
    <name evidence="10" type="ORF">F0Q45_21270</name>
</gene>
<name>A0A5B1BLM3_MYCSI</name>
<comment type="caution">
    <text evidence="10">The sequence shown here is derived from an EMBL/GenBank/DDBJ whole genome shotgun (WGS) entry which is preliminary data.</text>
</comment>
<feature type="binding site" evidence="8">
    <location>
        <position position="4"/>
    </location>
    <ligand>
        <name>Mg(2+)</name>
        <dbReference type="ChEBI" id="CHEBI:18420"/>
    </ligand>
</feature>
<dbReference type="InterPro" id="IPR002716">
    <property type="entry name" value="PIN_dom"/>
</dbReference>
<keyword evidence="3 8" id="KW-0540">Nuclease</keyword>
<dbReference type="GO" id="GO:0016787">
    <property type="term" value="F:hydrolase activity"/>
    <property type="evidence" value="ECO:0007669"/>
    <property type="project" value="UniProtKB-KW"/>
</dbReference>
<keyword evidence="8" id="KW-0800">Toxin</keyword>
<dbReference type="Pfam" id="PF01850">
    <property type="entry name" value="PIN"/>
    <property type="match status" value="1"/>
</dbReference>
<dbReference type="GO" id="GO:0004540">
    <property type="term" value="F:RNA nuclease activity"/>
    <property type="evidence" value="ECO:0007669"/>
    <property type="project" value="InterPro"/>
</dbReference>
<feature type="domain" description="PIN" evidence="9">
    <location>
        <begin position="1"/>
        <end position="124"/>
    </location>
</feature>
<dbReference type="InterPro" id="IPR029060">
    <property type="entry name" value="PIN-like_dom_sf"/>
</dbReference>
<dbReference type="OrthoDB" id="32625at2"/>